<sequence length="120" mass="12011">MHFYVQTYTQQSTGGLIGSTTTPATGNTSTTGSSLFSSTATATTSSGTSLFGSKPAEGRNLVGSTQPPASAKPTGNNLFGTTQQPTSSTSSAGLGGILKQEKSGVSEQMGGDSLVREIPS</sequence>
<dbReference type="Proteomes" id="UP000887579">
    <property type="component" value="Unplaced"/>
</dbReference>
<protein>
    <submittedName>
        <fullName evidence="2">Uncharacterized protein</fullName>
    </submittedName>
</protein>
<reference evidence="2" key="1">
    <citation type="submission" date="2022-11" db="UniProtKB">
        <authorList>
            <consortium name="WormBaseParasite"/>
        </authorList>
    </citation>
    <scope>IDENTIFICATION</scope>
</reference>
<accession>A0AC34GBB3</accession>
<organism evidence="1 2">
    <name type="scientific">Panagrolaimus sp. ES5</name>
    <dbReference type="NCBI Taxonomy" id="591445"/>
    <lineage>
        <taxon>Eukaryota</taxon>
        <taxon>Metazoa</taxon>
        <taxon>Ecdysozoa</taxon>
        <taxon>Nematoda</taxon>
        <taxon>Chromadorea</taxon>
        <taxon>Rhabditida</taxon>
        <taxon>Tylenchina</taxon>
        <taxon>Panagrolaimomorpha</taxon>
        <taxon>Panagrolaimoidea</taxon>
        <taxon>Panagrolaimidae</taxon>
        <taxon>Panagrolaimus</taxon>
    </lineage>
</organism>
<dbReference type="WBParaSite" id="ES5_v2.g26939.t1">
    <property type="protein sequence ID" value="ES5_v2.g26939.t1"/>
    <property type="gene ID" value="ES5_v2.g26939"/>
</dbReference>
<evidence type="ECO:0000313" key="1">
    <source>
        <dbReference type="Proteomes" id="UP000887579"/>
    </source>
</evidence>
<evidence type="ECO:0000313" key="2">
    <source>
        <dbReference type="WBParaSite" id="ES5_v2.g26939.t1"/>
    </source>
</evidence>
<proteinExistence type="predicted"/>
<name>A0AC34GBB3_9BILA</name>